<dbReference type="AlphaFoldDB" id="A0A0F8Z8N8"/>
<evidence type="ECO:0000313" key="2">
    <source>
        <dbReference type="EMBL" id="KKK90103.1"/>
    </source>
</evidence>
<dbReference type="EMBL" id="LAZR01049243">
    <property type="protein sequence ID" value="KKK90103.1"/>
    <property type="molecule type" value="Genomic_DNA"/>
</dbReference>
<gene>
    <name evidence="2" type="ORF">LCGC14_2726450</name>
</gene>
<name>A0A0F8Z8N8_9ZZZZ</name>
<dbReference type="Gene3D" id="3.20.20.70">
    <property type="entry name" value="Aldolase class I"/>
    <property type="match status" value="1"/>
</dbReference>
<proteinExistence type="predicted"/>
<dbReference type="InterPro" id="IPR023885">
    <property type="entry name" value="4Fe4S-binding_SPASM_dom"/>
</dbReference>
<comment type="caution">
    <text evidence="2">The sequence shown here is derived from an EMBL/GenBank/DDBJ whole genome shotgun (WGS) entry which is preliminary data.</text>
</comment>
<sequence>VFGQSREKVKEELSNPQFQHGIALVMRSIAQFIGGCKVGRSYRAIQPDGIVTPCVFMPLAVGDLKQEKFIDIWNHSPILAEIRVRDD</sequence>
<protein>
    <recommendedName>
        <fullName evidence="1">4Fe4S-binding SPASM domain-containing protein</fullName>
    </recommendedName>
</protein>
<accession>A0A0F8Z8N8</accession>
<dbReference type="InterPro" id="IPR058240">
    <property type="entry name" value="rSAM_sf"/>
</dbReference>
<feature type="non-terminal residue" evidence="2">
    <location>
        <position position="1"/>
    </location>
</feature>
<feature type="domain" description="4Fe4S-binding SPASM" evidence="1">
    <location>
        <begin position="36"/>
        <end position="83"/>
    </location>
</feature>
<reference evidence="2" key="1">
    <citation type="journal article" date="2015" name="Nature">
        <title>Complex archaea that bridge the gap between prokaryotes and eukaryotes.</title>
        <authorList>
            <person name="Spang A."/>
            <person name="Saw J.H."/>
            <person name="Jorgensen S.L."/>
            <person name="Zaremba-Niedzwiedzka K."/>
            <person name="Martijn J."/>
            <person name="Lind A.E."/>
            <person name="van Eijk R."/>
            <person name="Schleper C."/>
            <person name="Guy L."/>
            <person name="Ettema T.J."/>
        </authorList>
    </citation>
    <scope>NUCLEOTIDE SEQUENCE</scope>
</reference>
<dbReference type="Pfam" id="PF13186">
    <property type="entry name" value="SPASM"/>
    <property type="match status" value="1"/>
</dbReference>
<dbReference type="SUPFAM" id="SSF102114">
    <property type="entry name" value="Radical SAM enzymes"/>
    <property type="match status" value="1"/>
</dbReference>
<dbReference type="InterPro" id="IPR013785">
    <property type="entry name" value="Aldolase_TIM"/>
</dbReference>
<organism evidence="2">
    <name type="scientific">marine sediment metagenome</name>
    <dbReference type="NCBI Taxonomy" id="412755"/>
    <lineage>
        <taxon>unclassified sequences</taxon>
        <taxon>metagenomes</taxon>
        <taxon>ecological metagenomes</taxon>
    </lineage>
</organism>
<evidence type="ECO:0000259" key="1">
    <source>
        <dbReference type="Pfam" id="PF13186"/>
    </source>
</evidence>